<evidence type="ECO:0000256" key="1">
    <source>
        <dbReference type="ARBA" id="ARBA00005290"/>
    </source>
</evidence>
<sequence length="259" mass="28965">MIGSLFVTGPAGTGKSSFCGSYKEWLISQGYDSAIVNLDPGSEFVPYEPDVDIRDIISLESVMSEYNLGPNGAQIVASDLMLENVQAIAEPLKELSDYYVIFDTPGQMELFSFRPSSPYLVNSLSGNKAMIAFVSDAVLSSIPSGYISQKMLYGSVMSRFYKPMIFVMNKIDLITEMDIDNIMAWERDWEILADAFMEEKQEMLKDYFLNIIEAFRNGGINSKIFPVSSREMSGFEDIYSEMSLFLTGGTDADTTYKDD</sequence>
<dbReference type="PANTHER" id="PTHR21231:SF8">
    <property type="entry name" value="GPN-LOOP GTPASE 1"/>
    <property type="match status" value="1"/>
</dbReference>
<dbReference type="Proteomes" id="UP001451606">
    <property type="component" value="Chromosome"/>
</dbReference>
<dbReference type="GeneID" id="95968392"/>
<name>A0AAX4NJ11_9ARCH</name>
<keyword evidence="4" id="KW-0342">GTP-binding</keyword>
<dbReference type="Pfam" id="PF03029">
    <property type="entry name" value="ATP_bind_1"/>
    <property type="match status" value="1"/>
</dbReference>
<comment type="similarity">
    <text evidence="1">Belongs to the GPN-loop GTPase family.</text>
</comment>
<dbReference type="RefSeq" id="WP_393971378.1">
    <property type="nucleotide sequence ID" value="NZ_CP133772.1"/>
</dbReference>
<evidence type="ECO:0000313" key="6">
    <source>
        <dbReference type="Proteomes" id="UP001451606"/>
    </source>
</evidence>
<dbReference type="PANTHER" id="PTHR21231">
    <property type="entry name" value="XPA-BINDING PROTEIN 1-RELATED"/>
    <property type="match status" value="1"/>
</dbReference>
<organism evidence="5 6">
    <name type="scientific">Oxyplasma meridianum</name>
    <dbReference type="NCBI Taxonomy" id="3073602"/>
    <lineage>
        <taxon>Archaea</taxon>
        <taxon>Methanobacteriati</taxon>
        <taxon>Thermoplasmatota</taxon>
        <taxon>Thermoplasmata</taxon>
        <taxon>Thermoplasmatales</taxon>
        <taxon>Thermoplasmataceae</taxon>
        <taxon>Oxyplasma</taxon>
    </lineage>
</organism>
<accession>A0AAX4NJ11</accession>
<dbReference type="Gene3D" id="3.40.50.300">
    <property type="entry name" value="P-loop containing nucleotide triphosphate hydrolases"/>
    <property type="match status" value="1"/>
</dbReference>
<keyword evidence="2" id="KW-0547">Nucleotide-binding</keyword>
<evidence type="ECO:0000256" key="3">
    <source>
        <dbReference type="ARBA" id="ARBA00022801"/>
    </source>
</evidence>
<protein>
    <submittedName>
        <fullName evidence="5">ATP/GTP-binding protein</fullName>
    </submittedName>
</protein>
<reference evidence="5 6" key="1">
    <citation type="submission" date="2023-09" db="EMBL/GenBank/DDBJ databases">
        <authorList>
            <person name="Golyshina O.V."/>
            <person name="Lunev E.A."/>
            <person name="Bargiela R."/>
            <person name="Gaines M.C."/>
            <person name="Daum B."/>
            <person name="Bale N.J."/>
            <person name="Koenen M."/>
            <person name="Sinninghe Damst J.S."/>
            <person name="Yakimov M."/>
            <person name="Golyshin P.N."/>
        </authorList>
    </citation>
    <scope>NUCLEOTIDE SEQUENCE [LARGE SCALE GENOMIC DNA]</scope>
    <source>
        <strain evidence="5 6">M1</strain>
    </source>
</reference>
<proteinExistence type="inferred from homology"/>
<keyword evidence="6" id="KW-1185">Reference proteome</keyword>
<evidence type="ECO:0000256" key="2">
    <source>
        <dbReference type="ARBA" id="ARBA00022741"/>
    </source>
</evidence>
<dbReference type="InterPro" id="IPR004130">
    <property type="entry name" value="Gpn"/>
</dbReference>
<dbReference type="KEGG" id="omr:OXIME_001654"/>
<dbReference type="InterPro" id="IPR027417">
    <property type="entry name" value="P-loop_NTPase"/>
</dbReference>
<dbReference type="GO" id="GO:0005525">
    <property type="term" value="F:GTP binding"/>
    <property type="evidence" value="ECO:0007669"/>
    <property type="project" value="UniProtKB-KW"/>
</dbReference>
<gene>
    <name evidence="5" type="ORF">OXIME_001654</name>
</gene>
<dbReference type="AlphaFoldDB" id="A0AAX4NJ11"/>
<evidence type="ECO:0000256" key="4">
    <source>
        <dbReference type="ARBA" id="ARBA00023134"/>
    </source>
</evidence>
<dbReference type="GO" id="GO:0003924">
    <property type="term" value="F:GTPase activity"/>
    <property type="evidence" value="ECO:0007669"/>
    <property type="project" value="TreeGrafter"/>
</dbReference>
<keyword evidence="3" id="KW-0378">Hydrolase</keyword>
<dbReference type="NCBIfam" id="NF010341">
    <property type="entry name" value="PRK13768.1-3"/>
    <property type="match status" value="1"/>
</dbReference>
<dbReference type="SUPFAM" id="SSF52540">
    <property type="entry name" value="P-loop containing nucleoside triphosphate hydrolases"/>
    <property type="match status" value="1"/>
</dbReference>
<evidence type="ECO:0000313" key="5">
    <source>
        <dbReference type="EMBL" id="WYY01058.1"/>
    </source>
</evidence>
<dbReference type="EMBL" id="CP133772">
    <property type="protein sequence ID" value="WYY01058.1"/>
    <property type="molecule type" value="Genomic_DNA"/>
</dbReference>